<keyword evidence="6" id="KW-1185">Reference proteome</keyword>
<evidence type="ECO:0000256" key="1">
    <source>
        <dbReference type="ARBA" id="ARBA00006432"/>
    </source>
</evidence>
<dbReference type="FunFam" id="3.30.300.30:FF:000007">
    <property type="entry name" value="4-coumarate--CoA ligase 2"/>
    <property type="match status" value="1"/>
</dbReference>
<dbReference type="Pfam" id="PF13193">
    <property type="entry name" value="AMP-binding_C"/>
    <property type="match status" value="1"/>
</dbReference>
<evidence type="ECO:0000259" key="3">
    <source>
        <dbReference type="Pfam" id="PF00501"/>
    </source>
</evidence>
<dbReference type="InterPro" id="IPR045851">
    <property type="entry name" value="AMP-bd_C_sf"/>
</dbReference>
<dbReference type="Gene3D" id="3.40.50.12780">
    <property type="entry name" value="N-terminal domain of ligase-like"/>
    <property type="match status" value="1"/>
</dbReference>
<protein>
    <submittedName>
        <fullName evidence="5">Uncharacterized protein</fullName>
    </submittedName>
</protein>
<dbReference type="SUPFAM" id="SSF56801">
    <property type="entry name" value="Acetyl-CoA synthetase-like"/>
    <property type="match status" value="1"/>
</dbReference>
<dbReference type="InterPro" id="IPR042099">
    <property type="entry name" value="ANL_N_sf"/>
</dbReference>
<organism evidence="5 6">
    <name type="scientific">Ridgeia piscesae</name>
    <name type="common">Tubeworm</name>
    <dbReference type="NCBI Taxonomy" id="27915"/>
    <lineage>
        <taxon>Eukaryota</taxon>
        <taxon>Metazoa</taxon>
        <taxon>Spiralia</taxon>
        <taxon>Lophotrochozoa</taxon>
        <taxon>Annelida</taxon>
        <taxon>Polychaeta</taxon>
        <taxon>Sedentaria</taxon>
        <taxon>Canalipalpata</taxon>
        <taxon>Sabellida</taxon>
        <taxon>Siboglinidae</taxon>
        <taxon>Ridgeia</taxon>
    </lineage>
</organism>
<dbReference type="InterPro" id="IPR025110">
    <property type="entry name" value="AMP-bd_C"/>
</dbReference>
<dbReference type="PANTHER" id="PTHR24096">
    <property type="entry name" value="LONG-CHAIN-FATTY-ACID--COA LIGASE"/>
    <property type="match status" value="1"/>
</dbReference>
<evidence type="ECO:0000259" key="4">
    <source>
        <dbReference type="Pfam" id="PF13193"/>
    </source>
</evidence>
<feature type="domain" description="AMP-binding enzyme C-terminal" evidence="4">
    <location>
        <begin position="161"/>
        <end position="236"/>
    </location>
</feature>
<proteinExistence type="inferred from homology"/>
<comment type="caution">
    <text evidence="5">The sequence shown here is derived from an EMBL/GenBank/DDBJ whole genome shotgun (WGS) entry which is preliminary data.</text>
</comment>
<name>A0AAD9NLV5_RIDPI</name>
<comment type="similarity">
    <text evidence="1">Belongs to the ATP-dependent AMP-binding enzyme family.</text>
</comment>
<dbReference type="GO" id="GO:0016405">
    <property type="term" value="F:CoA-ligase activity"/>
    <property type="evidence" value="ECO:0007669"/>
    <property type="project" value="TreeGrafter"/>
</dbReference>
<feature type="domain" description="AMP-dependent synthetase/ligase" evidence="3">
    <location>
        <begin position="9"/>
        <end position="111"/>
    </location>
</feature>
<dbReference type="EMBL" id="JAODUO010001009">
    <property type="protein sequence ID" value="KAK2171954.1"/>
    <property type="molecule type" value="Genomic_DNA"/>
</dbReference>
<evidence type="ECO:0000313" key="5">
    <source>
        <dbReference type="EMBL" id="KAK2171954.1"/>
    </source>
</evidence>
<gene>
    <name evidence="5" type="ORF">NP493_1012g00018</name>
</gene>
<sequence>MDIMQRAEAGERTAFASVHTIISSAALLSADFLRKLQQLTDIRRVQQFYGMTETGPSIMLEWDDDSNPGSIGSLIPNTEGKVVNPQTLEELGPYQDGELLIRGPSVMKDYFKVSSAGDLDADGWLHTGDMVHYDSTGRFYIVDRYKHIIKYKGIQVSPTYLENMLLTHPAVTDAAVIGLPDLRAGELPAAFVVLKAGSTATEVEINDFVNDKVAPYNKLRGGVTFIEKLPRSALGKILRRQLTDEAVRKLNITSKL</sequence>
<evidence type="ECO:0000313" key="6">
    <source>
        <dbReference type="Proteomes" id="UP001209878"/>
    </source>
</evidence>
<dbReference type="Gene3D" id="3.30.300.30">
    <property type="match status" value="1"/>
</dbReference>
<keyword evidence="2" id="KW-0436">Ligase</keyword>
<dbReference type="PANTHER" id="PTHR24096:SF149">
    <property type="entry name" value="AMP-BINDING DOMAIN-CONTAINING PROTEIN-RELATED"/>
    <property type="match status" value="1"/>
</dbReference>
<evidence type="ECO:0000256" key="2">
    <source>
        <dbReference type="ARBA" id="ARBA00022598"/>
    </source>
</evidence>
<dbReference type="Pfam" id="PF00501">
    <property type="entry name" value="AMP-binding"/>
    <property type="match status" value="1"/>
</dbReference>
<dbReference type="InterPro" id="IPR000873">
    <property type="entry name" value="AMP-dep_synth/lig_dom"/>
</dbReference>
<dbReference type="Proteomes" id="UP001209878">
    <property type="component" value="Unassembled WGS sequence"/>
</dbReference>
<dbReference type="AlphaFoldDB" id="A0AAD9NLV5"/>
<accession>A0AAD9NLV5</accession>
<reference evidence="5" key="1">
    <citation type="journal article" date="2023" name="Mol. Biol. Evol.">
        <title>Third-Generation Sequencing Reveals the Adaptive Role of the Epigenome in Three Deep-Sea Polychaetes.</title>
        <authorList>
            <person name="Perez M."/>
            <person name="Aroh O."/>
            <person name="Sun Y."/>
            <person name="Lan Y."/>
            <person name="Juniper S.K."/>
            <person name="Young C.R."/>
            <person name="Angers B."/>
            <person name="Qian P.Y."/>
        </authorList>
    </citation>
    <scope>NUCLEOTIDE SEQUENCE</scope>
    <source>
        <strain evidence="5">R07B-5</strain>
    </source>
</reference>